<sequence>MVLSMNNIIAISGNILNDNGSKKSFANDSYIQSVVRANGIPVIMPIIKDKDIIKKTLENVSGVIMTGGVDIHPFYFNQEPHPKIGTISKERDEFDFTVLDYAFKMKKPILGICRGIQLINVYFGGDLIQDIESQTKSNILHSQTAPTDVATHKIKIDKTSILYDLLGEESEVNSFHHQAIGKTAKDFNIVAKANDDIIEAIEYKDKNHFILALQWHPELMSENNIKMQNIFNKFVFICGNNK</sequence>
<reference evidence="1 2" key="1">
    <citation type="journal article" date="2012" name="BMC Genomics">
        <title>Comparative genomics of Brachyspira pilosicoli strains: genome rearrangements, reductions and correlation of genetic compliment with phenotypic diversity.</title>
        <authorList>
            <person name="Mappley L.J."/>
            <person name="Black M.L."/>
            <person name="Abuoun M."/>
            <person name="Darby A.C."/>
            <person name="Woodward M.J."/>
            <person name="Parkhill J."/>
            <person name="Turner A.K."/>
            <person name="Bellgard M.I."/>
            <person name="La T."/>
            <person name="Phillips N.D."/>
            <person name="La Ragione R.M."/>
            <person name="Hampson D.J."/>
        </authorList>
    </citation>
    <scope>NUCLEOTIDE SEQUENCE [LARGE SCALE GENOMIC DNA]</scope>
    <source>
        <strain evidence="1">B2904</strain>
    </source>
</reference>
<dbReference type="Proteomes" id="UP000007346">
    <property type="component" value="Chromosome"/>
</dbReference>
<evidence type="ECO:0000313" key="1">
    <source>
        <dbReference type="EMBL" id="AFR70832.1"/>
    </source>
</evidence>
<gene>
    <name evidence="1" type="ORF">B2904_orf1497</name>
</gene>
<dbReference type="InterPro" id="IPR011697">
    <property type="entry name" value="Peptidase_C26"/>
</dbReference>
<keyword evidence="1" id="KW-0808">Transferase</keyword>
<dbReference type="PATRIC" id="fig|1133568.3.peg.1499"/>
<dbReference type="SUPFAM" id="SSF52317">
    <property type="entry name" value="Class I glutamine amidotransferase-like"/>
    <property type="match status" value="1"/>
</dbReference>
<dbReference type="AlphaFoldDB" id="J9TX86"/>
<dbReference type="InterPro" id="IPR044668">
    <property type="entry name" value="PuuD-like"/>
</dbReference>
<dbReference type="HOGENOM" id="CLU_030756_2_1_12"/>
<organism evidence="1 2">
    <name type="scientific">Brachyspira pilosicoli B2904</name>
    <dbReference type="NCBI Taxonomy" id="1133568"/>
    <lineage>
        <taxon>Bacteria</taxon>
        <taxon>Pseudomonadati</taxon>
        <taxon>Spirochaetota</taxon>
        <taxon>Spirochaetia</taxon>
        <taxon>Brachyspirales</taxon>
        <taxon>Brachyspiraceae</taxon>
        <taxon>Brachyspira</taxon>
    </lineage>
</organism>
<dbReference type="PROSITE" id="PS51273">
    <property type="entry name" value="GATASE_TYPE_1"/>
    <property type="match status" value="1"/>
</dbReference>
<dbReference type="PANTHER" id="PTHR43235">
    <property type="entry name" value="GLUTAMINE AMIDOTRANSFERASE PB2B2.05-RELATED"/>
    <property type="match status" value="1"/>
</dbReference>
<keyword evidence="1" id="KW-0315">Glutamine amidotransferase</keyword>
<dbReference type="Gene3D" id="3.40.50.880">
    <property type="match status" value="1"/>
</dbReference>
<dbReference type="CDD" id="cd01745">
    <property type="entry name" value="GATase1_2"/>
    <property type="match status" value="1"/>
</dbReference>
<dbReference type="GO" id="GO:0006598">
    <property type="term" value="P:polyamine catabolic process"/>
    <property type="evidence" value="ECO:0007669"/>
    <property type="project" value="TreeGrafter"/>
</dbReference>
<dbReference type="GO" id="GO:0033969">
    <property type="term" value="F:gamma-glutamyl-gamma-aminobutyrate hydrolase activity"/>
    <property type="evidence" value="ECO:0007669"/>
    <property type="project" value="TreeGrafter"/>
</dbReference>
<dbReference type="EMBL" id="CP003490">
    <property type="protein sequence ID" value="AFR70832.1"/>
    <property type="molecule type" value="Genomic_DNA"/>
</dbReference>
<protein>
    <submittedName>
        <fullName evidence="1">Putative glutamine amidotransferase</fullName>
    </submittedName>
</protein>
<dbReference type="InterPro" id="IPR029062">
    <property type="entry name" value="Class_I_gatase-like"/>
</dbReference>
<dbReference type="Pfam" id="PF07722">
    <property type="entry name" value="Peptidase_C26"/>
    <property type="match status" value="1"/>
</dbReference>
<dbReference type="GO" id="GO:0005829">
    <property type="term" value="C:cytosol"/>
    <property type="evidence" value="ECO:0007669"/>
    <property type="project" value="TreeGrafter"/>
</dbReference>
<dbReference type="PANTHER" id="PTHR43235:SF1">
    <property type="entry name" value="GLUTAMINE AMIDOTRANSFERASE PB2B2.05-RELATED"/>
    <property type="match status" value="1"/>
</dbReference>
<name>J9TX86_BRAPL</name>
<accession>J9TX86</accession>
<dbReference type="KEGG" id="bpj:B2904_orf1497"/>
<proteinExistence type="predicted"/>
<evidence type="ECO:0000313" key="2">
    <source>
        <dbReference type="Proteomes" id="UP000007346"/>
    </source>
</evidence>
<dbReference type="GO" id="GO:0016740">
    <property type="term" value="F:transferase activity"/>
    <property type="evidence" value="ECO:0007669"/>
    <property type="project" value="UniProtKB-KW"/>
</dbReference>